<feature type="compositionally biased region" description="Basic and acidic residues" evidence="7">
    <location>
        <begin position="52"/>
        <end position="68"/>
    </location>
</feature>
<proteinExistence type="predicted"/>
<protein>
    <recommendedName>
        <fullName evidence="2">ubiquitinyl hydrolase 1</fullName>
        <ecNumber evidence="2">3.4.19.12</ecNumber>
    </recommendedName>
</protein>
<dbReference type="GO" id="GO:0005634">
    <property type="term" value="C:nucleus"/>
    <property type="evidence" value="ECO:0007669"/>
    <property type="project" value="TreeGrafter"/>
</dbReference>
<feature type="region of interest" description="Disordered" evidence="7">
    <location>
        <begin position="1"/>
        <end position="145"/>
    </location>
</feature>
<feature type="compositionally biased region" description="Polar residues" evidence="7">
    <location>
        <begin position="110"/>
        <end position="119"/>
    </location>
</feature>
<dbReference type="GO" id="GO:0016579">
    <property type="term" value="P:protein deubiquitination"/>
    <property type="evidence" value="ECO:0007669"/>
    <property type="project" value="InterPro"/>
</dbReference>
<sequence length="587" mass="67801">MNNTRTQRSSKKSNSRNNQVVHTQSKRVEDEDGWVTTQKTEVKRTTSNHKTGNQDRVRTNKNKTDPNSHRKKEQKLEQPTQQPKTIEPIVKLHSQPTTTQPQQKQAPSSWANLFQNGQPSEPEATSHDETSIPDSETSEKYQQLHDEDEIEVDQPINIEDPLPVANQQQEPEQESNVKSKKKKKKNKKASNSAAFEGSEILDLENLTFSQYEQVHFQPRGLNNVRNSCYMNSVLQSLLYIPSFYNLFIKLGTLNLDPNTYPLTCRLIRFVSECPKSAKNANNVIDSGASFTPEYIFDYMIKSSNSKTLKFGEQHDAHEFLMFILETIHEELKNTKQSMQSKKASLTNTQDDSWQEVGTKGKASIVHEIKYEESPISKLFSGRMRSLVKKRNVRASLTLQPFYSLHLPIQEDRTRHVLDSIKDLTHCEHVVDSNLSKQISLEQVPQILILQLERFAFELTNDENNDERDAKMDALRMRRRNNTRKIMKHVQFDEKLYLDANVIPTGRVPERDPRRHYELMSVVCHHGKEVTGGHYTTYVKHSTGKWLHLDDTLTSTVTLNKVLDQDAYLLIYHAFNPDTFKALNNKKK</sequence>
<dbReference type="Pfam" id="PF00443">
    <property type="entry name" value="UCH"/>
    <property type="match status" value="1"/>
</dbReference>
<evidence type="ECO:0000256" key="4">
    <source>
        <dbReference type="ARBA" id="ARBA00022786"/>
    </source>
</evidence>
<keyword evidence="5 9" id="KW-0378">Hydrolase</keyword>
<name>A0AAW2YS92_9EUKA</name>
<evidence type="ECO:0000256" key="5">
    <source>
        <dbReference type="ARBA" id="ARBA00022801"/>
    </source>
</evidence>
<keyword evidence="10" id="KW-1185">Reference proteome</keyword>
<comment type="catalytic activity">
    <reaction evidence="1">
        <text>Thiol-dependent hydrolysis of ester, thioester, amide, peptide and isopeptide bonds formed by the C-terminal Gly of ubiquitin (a 76-residue protein attached to proteins as an intracellular targeting signal).</text>
        <dbReference type="EC" id="3.4.19.12"/>
    </reaction>
</comment>
<dbReference type="InterPro" id="IPR050164">
    <property type="entry name" value="Peptidase_C19"/>
</dbReference>
<dbReference type="GO" id="GO:0005829">
    <property type="term" value="C:cytosol"/>
    <property type="evidence" value="ECO:0007669"/>
    <property type="project" value="TreeGrafter"/>
</dbReference>
<evidence type="ECO:0000256" key="1">
    <source>
        <dbReference type="ARBA" id="ARBA00000707"/>
    </source>
</evidence>
<feature type="region of interest" description="Disordered" evidence="7">
    <location>
        <begin position="162"/>
        <end position="191"/>
    </location>
</feature>
<dbReference type="SUPFAM" id="SSF54001">
    <property type="entry name" value="Cysteine proteinases"/>
    <property type="match status" value="1"/>
</dbReference>
<evidence type="ECO:0000256" key="3">
    <source>
        <dbReference type="ARBA" id="ARBA00022670"/>
    </source>
</evidence>
<dbReference type="PROSITE" id="PS50235">
    <property type="entry name" value="USP_3"/>
    <property type="match status" value="1"/>
</dbReference>
<dbReference type="InterPro" id="IPR038765">
    <property type="entry name" value="Papain-like_cys_pep_sf"/>
</dbReference>
<feature type="compositionally biased region" description="Low complexity" evidence="7">
    <location>
        <begin position="94"/>
        <end position="109"/>
    </location>
</feature>
<evidence type="ECO:0000313" key="10">
    <source>
        <dbReference type="Proteomes" id="UP001431209"/>
    </source>
</evidence>
<feature type="domain" description="USP" evidence="8">
    <location>
        <begin position="219"/>
        <end position="574"/>
    </location>
</feature>
<keyword evidence="4" id="KW-0833">Ubl conjugation pathway</keyword>
<dbReference type="PROSITE" id="PS00973">
    <property type="entry name" value="USP_2"/>
    <property type="match status" value="1"/>
</dbReference>
<dbReference type="Gene3D" id="3.90.70.10">
    <property type="entry name" value="Cysteine proteinases"/>
    <property type="match status" value="1"/>
</dbReference>
<dbReference type="EMBL" id="JAOPGA020000651">
    <property type="protein sequence ID" value="KAL0480272.1"/>
    <property type="molecule type" value="Genomic_DNA"/>
</dbReference>
<comment type="caution">
    <text evidence="9">The sequence shown here is derived from an EMBL/GenBank/DDBJ whole genome shotgun (WGS) entry which is preliminary data.</text>
</comment>
<accession>A0AAW2YS92</accession>
<feature type="compositionally biased region" description="Polar residues" evidence="7">
    <location>
        <begin position="165"/>
        <end position="176"/>
    </location>
</feature>
<dbReference type="GO" id="GO:0004843">
    <property type="term" value="F:cysteine-type deubiquitinase activity"/>
    <property type="evidence" value="ECO:0007669"/>
    <property type="project" value="UniProtKB-EC"/>
</dbReference>
<dbReference type="InterPro" id="IPR028889">
    <property type="entry name" value="USP"/>
</dbReference>
<keyword evidence="3" id="KW-0645">Protease</keyword>
<organism evidence="9 10">
    <name type="scientific">Acrasis kona</name>
    <dbReference type="NCBI Taxonomy" id="1008807"/>
    <lineage>
        <taxon>Eukaryota</taxon>
        <taxon>Discoba</taxon>
        <taxon>Heterolobosea</taxon>
        <taxon>Tetramitia</taxon>
        <taxon>Eutetramitia</taxon>
        <taxon>Acrasidae</taxon>
        <taxon>Acrasis</taxon>
    </lineage>
</organism>
<evidence type="ECO:0000256" key="6">
    <source>
        <dbReference type="ARBA" id="ARBA00022807"/>
    </source>
</evidence>
<dbReference type="PANTHER" id="PTHR24006:SF687">
    <property type="entry name" value="UBIQUITIN CARBOXYL-TERMINAL HYDROLASE 10"/>
    <property type="match status" value="1"/>
</dbReference>
<feature type="compositionally biased region" description="Basic residues" evidence="7">
    <location>
        <begin position="178"/>
        <end position="188"/>
    </location>
</feature>
<dbReference type="AlphaFoldDB" id="A0AAW2YS92"/>
<dbReference type="EC" id="3.4.19.12" evidence="2"/>
<dbReference type="Proteomes" id="UP001431209">
    <property type="component" value="Unassembled WGS sequence"/>
</dbReference>
<reference evidence="9 10" key="1">
    <citation type="submission" date="2024-03" db="EMBL/GenBank/DDBJ databases">
        <title>The Acrasis kona genome and developmental transcriptomes reveal deep origins of eukaryotic multicellular pathways.</title>
        <authorList>
            <person name="Sheikh S."/>
            <person name="Fu C.-J."/>
            <person name="Brown M.W."/>
            <person name="Baldauf S.L."/>
        </authorList>
    </citation>
    <scope>NUCLEOTIDE SEQUENCE [LARGE SCALE GENOMIC DNA]</scope>
    <source>
        <strain evidence="9 10">ATCC MYA-3509</strain>
    </source>
</reference>
<evidence type="ECO:0000256" key="7">
    <source>
        <dbReference type="SAM" id="MobiDB-lite"/>
    </source>
</evidence>
<dbReference type="InterPro" id="IPR001394">
    <property type="entry name" value="Peptidase_C19_UCH"/>
</dbReference>
<dbReference type="PANTHER" id="PTHR24006">
    <property type="entry name" value="UBIQUITIN CARBOXYL-TERMINAL HYDROLASE"/>
    <property type="match status" value="1"/>
</dbReference>
<gene>
    <name evidence="9" type="ORF">AKO1_007087</name>
</gene>
<evidence type="ECO:0000259" key="8">
    <source>
        <dbReference type="PROSITE" id="PS50235"/>
    </source>
</evidence>
<keyword evidence="6" id="KW-0788">Thiol protease</keyword>
<evidence type="ECO:0000256" key="2">
    <source>
        <dbReference type="ARBA" id="ARBA00012759"/>
    </source>
</evidence>
<dbReference type="GO" id="GO:0006508">
    <property type="term" value="P:proteolysis"/>
    <property type="evidence" value="ECO:0007669"/>
    <property type="project" value="UniProtKB-KW"/>
</dbReference>
<dbReference type="InterPro" id="IPR018200">
    <property type="entry name" value="USP_CS"/>
</dbReference>
<evidence type="ECO:0000313" key="9">
    <source>
        <dbReference type="EMBL" id="KAL0480272.1"/>
    </source>
</evidence>